<sequence length="523" mass="59339">MKELDKEWKTTSRLVLGGEVGELEDFREWLIELNNPRFVKKSSVSGKETVFSSSEYQEGSKFLTMDEISSNQRLDPLDINDIKDIDSILNAVRERVSYCGNVILGNSKFIEKSSNITNSFYVYDSVKISDCKNIACSQYLRLCENIFGTNEGGESEYCIRCCILFKNSRSFELWKSTNCSDCYYSFGLDGCKDCIFSFNLQGKNHVIGNLALPKDKYLDIKKKLLGEMREQLIKNKKLPSLVELVSTTEPDYGEVATHVPEYHDDLAADREAVDAAFTKTSELLFSRPLSGRMDDYDGWLRSHNIVPYSVKSVLSKRTVQLSQWPGLSQLPKNRIVTVEEARAISRLAITPEQVERISLANVPEFVGKIAYFPPEERTGTNSNLIECQWGSSAANCYRSVICVYSKNCGYCSWPRSSENCFGCGIVFDSNFSMKCYDSVKLSRCFELDSCSSCTDVYFAHNCENVRDSMFCFNAKNLKNAIGNMQLQPDQYKKLKSAVQNQLWDELESKKDLDLSVFSMGVVK</sequence>
<evidence type="ECO:0000313" key="2">
    <source>
        <dbReference type="Proteomes" id="UP000789941"/>
    </source>
</evidence>
<organism evidence="1 2">
    <name type="scientific">Candidatus Bilamarchaeum dharawalense</name>
    <dbReference type="NCBI Taxonomy" id="2885759"/>
    <lineage>
        <taxon>Archaea</taxon>
        <taxon>Candidatus Micrarchaeota</taxon>
        <taxon>Candidatus Micrarchaeia</taxon>
        <taxon>Candidatus Anstonellales</taxon>
        <taxon>Candidatus Bilamarchaeaceae</taxon>
        <taxon>Candidatus Bilamarchaeum</taxon>
    </lineage>
</organism>
<protein>
    <submittedName>
        <fullName evidence="1">Uncharacterized protein</fullName>
    </submittedName>
</protein>
<evidence type="ECO:0000313" key="1">
    <source>
        <dbReference type="EMBL" id="VVC04169.1"/>
    </source>
</evidence>
<dbReference type="Proteomes" id="UP000789941">
    <property type="component" value="Unassembled WGS sequence"/>
</dbReference>
<reference evidence="1 2" key="1">
    <citation type="submission" date="2019-08" db="EMBL/GenBank/DDBJ databases">
        <authorList>
            <person name="Vazquez-Campos X."/>
        </authorList>
    </citation>
    <scope>NUCLEOTIDE SEQUENCE [LARGE SCALE GENOMIC DNA]</scope>
    <source>
        <strain evidence="1">LFW-283_2</strain>
    </source>
</reference>
<accession>A0A5E4LRY0</accession>
<gene>
    <name evidence="1" type="ORF">LFW2832_00777</name>
</gene>
<name>A0A5E4LRY0_9ARCH</name>
<dbReference type="EMBL" id="CABMJJ010000009">
    <property type="protein sequence ID" value="VVC04169.1"/>
    <property type="molecule type" value="Genomic_DNA"/>
</dbReference>
<proteinExistence type="predicted"/>
<comment type="caution">
    <text evidence="1">The sequence shown here is derived from an EMBL/GenBank/DDBJ whole genome shotgun (WGS) entry which is preliminary data.</text>
</comment>
<dbReference type="AlphaFoldDB" id="A0A5E4LRY0"/>